<evidence type="ECO:0000256" key="2">
    <source>
        <dbReference type="SAM" id="MobiDB-lite"/>
    </source>
</evidence>
<feature type="region of interest" description="Disordered" evidence="2">
    <location>
        <begin position="1"/>
        <end position="27"/>
    </location>
</feature>
<evidence type="ECO:0000313" key="4">
    <source>
        <dbReference type="Proteomes" id="UP000027195"/>
    </source>
</evidence>
<reference evidence="4" key="1">
    <citation type="journal article" date="2014" name="Proc. Natl. Acad. Sci. U.S.A.">
        <title>Extensive sampling of basidiomycete genomes demonstrates inadequacy of the white-rot/brown-rot paradigm for wood decay fungi.</title>
        <authorList>
            <person name="Riley R."/>
            <person name="Salamov A.A."/>
            <person name="Brown D.W."/>
            <person name="Nagy L.G."/>
            <person name="Floudas D."/>
            <person name="Held B.W."/>
            <person name="Levasseur A."/>
            <person name="Lombard V."/>
            <person name="Morin E."/>
            <person name="Otillar R."/>
            <person name="Lindquist E.A."/>
            <person name="Sun H."/>
            <person name="LaButti K.M."/>
            <person name="Schmutz J."/>
            <person name="Jabbour D."/>
            <person name="Luo H."/>
            <person name="Baker S.E."/>
            <person name="Pisabarro A.G."/>
            <person name="Walton J.D."/>
            <person name="Blanchette R.A."/>
            <person name="Henrissat B."/>
            <person name="Martin F."/>
            <person name="Cullen D."/>
            <person name="Hibbett D.S."/>
            <person name="Grigoriev I.V."/>
        </authorList>
    </citation>
    <scope>NUCLEOTIDE SEQUENCE [LARGE SCALE GENOMIC DNA]</scope>
    <source>
        <strain evidence="4">FD-172 SS1</strain>
    </source>
</reference>
<evidence type="ECO:0000313" key="3">
    <source>
        <dbReference type="EMBL" id="KDQ20526.1"/>
    </source>
</evidence>
<proteinExistence type="predicted"/>
<organism evidence="3 4">
    <name type="scientific">Botryobasidium botryosum (strain FD-172 SS1)</name>
    <dbReference type="NCBI Taxonomy" id="930990"/>
    <lineage>
        <taxon>Eukaryota</taxon>
        <taxon>Fungi</taxon>
        <taxon>Dikarya</taxon>
        <taxon>Basidiomycota</taxon>
        <taxon>Agaricomycotina</taxon>
        <taxon>Agaricomycetes</taxon>
        <taxon>Cantharellales</taxon>
        <taxon>Botryobasidiaceae</taxon>
        <taxon>Botryobasidium</taxon>
    </lineage>
</organism>
<gene>
    <name evidence="3" type="ORF">BOTBODRAFT_50616</name>
</gene>
<protein>
    <submittedName>
        <fullName evidence="3">Uncharacterized protein</fullName>
    </submittedName>
</protein>
<keyword evidence="4" id="KW-1185">Reference proteome</keyword>
<dbReference type="Proteomes" id="UP000027195">
    <property type="component" value="Unassembled WGS sequence"/>
</dbReference>
<accession>A0A067N9Q9</accession>
<keyword evidence="1" id="KW-0175">Coiled coil</keyword>
<sequence>MATRTPTKSRPPPGFMPSRRNTKSVQDYDSIPELQEMLETTTKLIASRSASLRPTLEARKTELEERINYLAAMGSIGKRLDRTHVDVEAHAKREQDELAQQINSMNVVTPDDDRSEEPLELGPTVATKRKILAQSTPRFHPTNSKHSPQVLVFDHQEAIRLEESEARRQLARRQKAEAEQARREELLHRAESRSVSLRELTPQERNQRILAFMSYKGSDDEEDEDDDMDSGTDGEEDLEAMLQAEFEEDGTKGQDLIDPDELSHIIRVPDDIHRRGQASSSWNGYTDFHN</sequence>
<feature type="region of interest" description="Disordered" evidence="2">
    <location>
        <begin position="214"/>
        <end position="236"/>
    </location>
</feature>
<dbReference type="InParanoid" id="A0A067N9Q9"/>
<dbReference type="AlphaFoldDB" id="A0A067N9Q9"/>
<dbReference type="HOGENOM" id="CLU_959727_0_0_1"/>
<dbReference type="STRING" id="930990.A0A067N9Q9"/>
<name>A0A067N9Q9_BOTB1</name>
<feature type="compositionally biased region" description="Acidic residues" evidence="2">
    <location>
        <begin position="219"/>
        <end position="236"/>
    </location>
</feature>
<dbReference type="EMBL" id="KL198017">
    <property type="protein sequence ID" value="KDQ20526.1"/>
    <property type="molecule type" value="Genomic_DNA"/>
</dbReference>
<dbReference type="OrthoDB" id="68090at2759"/>
<evidence type="ECO:0000256" key="1">
    <source>
        <dbReference type="SAM" id="Coils"/>
    </source>
</evidence>
<feature type="coiled-coil region" evidence="1">
    <location>
        <begin position="159"/>
        <end position="193"/>
    </location>
</feature>